<evidence type="ECO:0000313" key="1">
    <source>
        <dbReference type="EMBL" id="AAR00624.1"/>
    </source>
</evidence>
<proteinExistence type="predicted"/>
<reference evidence="2" key="2">
    <citation type="journal article" date="2008" name="Nucleic Acids Res.">
        <title>The rice annotation project database (RAP-DB): 2008 update.</title>
        <authorList>
            <consortium name="The rice annotation project (RAP)"/>
        </authorList>
    </citation>
    <scope>GENOME REANNOTATION</scope>
    <source>
        <strain evidence="2">cv. Nipponbare</strain>
    </source>
</reference>
<reference evidence="2" key="1">
    <citation type="journal article" date="2005" name="Nature">
        <title>The map-based sequence of the rice genome.</title>
        <authorList>
            <consortium name="International rice genome sequencing project (IRGSP)"/>
            <person name="Matsumoto T."/>
            <person name="Wu J."/>
            <person name="Kanamori H."/>
            <person name="Katayose Y."/>
            <person name="Fujisawa M."/>
            <person name="Namiki N."/>
            <person name="Mizuno H."/>
            <person name="Yamamoto K."/>
            <person name="Antonio B.A."/>
            <person name="Baba T."/>
            <person name="Sakata K."/>
            <person name="Nagamura Y."/>
            <person name="Aoki H."/>
            <person name="Arikawa K."/>
            <person name="Arita K."/>
            <person name="Bito T."/>
            <person name="Chiden Y."/>
            <person name="Fujitsuka N."/>
            <person name="Fukunaka R."/>
            <person name="Hamada M."/>
            <person name="Harada C."/>
            <person name="Hayashi A."/>
            <person name="Hijishita S."/>
            <person name="Honda M."/>
            <person name="Hosokawa S."/>
            <person name="Ichikawa Y."/>
            <person name="Idonuma A."/>
            <person name="Iijima M."/>
            <person name="Ikeda M."/>
            <person name="Ikeno M."/>
            <person name="Ito K."/>
            <person name="Ito S."/>
            <person name="Ito T."/>
            <person name="Ito Y."/>
            <person name="Ito Y."/>
            <person name="Iwabuchi A."/>
            <person name="Kamiya K."/>
            <person name="Karasawa W."/>
            <person name="Kurita K."/>
            <person name="Katagiri S."/>
            <person name="Kikuta A."/>
            <person name="Kobayashi H."/>
            <person name="Kobayashi N."/>
            <person name="Machita K."/>
            <person name="Maehara T."/>
            <person name="Masukawa M."/>
            <person name="Mizubayashi T."/>
            <person name="Mukai Y."/>
            <person name="Nagasaki H."/>
            <person name="Nagata Y."/>
            <person name="Naito S."/>
            <person name="Nakashima M."/>
            <person name="Nakama Y."/>
            <person name="Nakamichi Y."/>
            <person name="Nakamura M."/>
            <person name="Meguro A."/>
            <person name="Negishi M."/>
            <person name="Ohta I."/>
            <person name="Ohta T."/>
            <person name="Okamoto M."/>
            <person name="Ono N."/>
            <person name="Saji S."/>
            <person name="Sakaguchi M."/>
            <person name="Sakai K."/>
            <person name="Shibata M."/>
            <person name="Shimokawa T."/>
            <person name="Song J."/>
            <person name="Takazaki Y."/>
            <person name="Terasawa K."/>
            <person name="Tsugane M."/>
            <person name="Tsuji K."/>
            <person name="Ueda S."/>
            <person name="Waki K."/>
            <person name="Yamagata H."/>
            <person name="Yamamoto M."/>
            <person name="Yamamoto S."/>
            <person name="Yamane H."/>
            <person name="Yoshiki S."/>
            <person name="Yoshihara R."/>
            <person name="Yukawa K."/>
            <person name="Zhong H."/>
            <person name="Yano M."/>
            <person name="Yuan Q."/>
            <person name="Ouyang S."/>
            <person name="Liu J."/>
            <person name="Jones K.M."/>
            <person name="Gansberger K."/>
            <person name="Moffat K."/>
            <person name="Hill J."/>
            <person name="Bera J."/>
            <person name="Fadrosh D."/>
            <person name="Jin S."/>
            <person name="Johri S."/>
            <person name="Kim M."/>
            <person name="Overton L."/>
            <person name="Reardon M."/>
            <person name="Tsitrin T."/>
            <person name="Vuong H."/>
            <person name="Weaver B."/>
            <person name="Ciecko A."/>
            <person name="Tallon L."/>
            <person name="Jackson J."/>
            <person name="Pai G."/>
            <person name="Aken S.V."/>
            <person name="Utterback T."/>
            <person name="Reidmuller S."/>
            <person name="Feldblyum T."/>
            <person name="Hsiao J."/>
            <person name="Zismann V."/>
            <person name="Iobst S."/>
            <person name="de Vazeille A.R."/>
            <person name="Buell C.R."/>
            <person name="Ying K."/>
            <person name="Li Y."/>
            <person name="Lu T."/>
            <person name="Huang Y."/>
            <person name="Zhao Q."/>
            <person name="Feng Q."/>
            <person name="Zhang L."/>
            <person name="Zhu J."/>
            <person name="Weng Q."/>
            <person name="Mu J."/>
            <person name="Lu Y."/>
            <person name="Fan D."/>
            <person name="Liu Y."/>
            <person name="Guan J."/>
            <person name="Zhang Y."/>
            <person name="Yu S."/>
            <person name="Liu X."/>
            <person name="Zhang Y."/>
            <person name="Hong G."/>
            <person name="Han B."/>
            <person name="Choisne N."/>
            <person name="Demange N."/>
            <person name="Orjeda G."/>
            <person name="Samain S."/>
            <person name="Cattolico L."/>
            <person name="Pelletier E."/>
            <person name="Couloux A."/>
            <person name="Segurens B."/>
            <person name="Wincker P."/>
            <person name="D'Hont A."/>
            <person name="Scarpelli C."/>
            <person name="Weissenbach J."/>
            <person name="Salanoubat M."/>
            <person name="Quetier F."/>
            <person name="Yu Y."/>
            <person name="Kim H.R."/>
            <person name="Rambo T."/>
            <person name="Currie J."/>
            <person name="Collura K."/>
            <person name="Luo M."/>
            <person name="Yang T."/>
            <person name="Ammiraju J.S.S."/>
            <person name="Engler F."/>
            <person name="Soderlund C."/>
            <person name="Wing R.A."/>
            <person name="Palmer L.E."/>
            <person name="de la Bastide M."/>
            <person name="Spiegel L."/>
            <person name="Nascimento L."/>
            <person name="Zutavern T."/>
            <person name="O'Shaughnessy A."/>
            <person name="Dike S."/>
            <person name="Dedhia N."/>
            <person name="Preston R."/>
            <person name="Balija V."/>
            <person name="McCombie W.R."/>
            <person name="Chow T."/>
            <person name="Chen H."/>
            <person name="Chung M."/>
            <person name="Chen C."/>
            <person name="Shaw J."/>
            <person name="Wu H."/>
            <person name="Hsiao K."/>
            <person name="Chao Y."/>
            <person name="Chu M."/>
            <person name="Cheng C."/>
            <person name="Hour A."/>
            <person name="Lee P."/>
            <person name="Lin S."/>
            <person name="Lin Y."/>
            <person name="Liou J."/>
            <person name="Liu S."/>
            <person name="Hsing Y."/>
            <person name="Raghuvanshi S."/>
            <person name="Mohanty A."/>
            <person name="Bharti A.K."/>
            <person name="Gaur A."/>
            <person name="Gupta V."/>
            <person name="Kumar D."/>
            <person name="Ravi V."/>
            <person name="Vij S."/>
            <person name="Kapur A."/>
            <person name="Khurana P."/>
            <person name="Khurana P."/>
            <person name="Khurana J.P."/>
            <person name="Tyagi A.K."/>
            <person name="Gaikwad K."/>
            <person name="Singh A."/>
            <person name="Dalal V."/>
            <person name="Srivastava S."/>
            <person name="Dixit A."/>
            <person name="Pal A.K."/>
            <person name="Ghazi I.A."/>
            <person name="Yadav M."/>
            <person name="Pandit A."/>
            <person name="Bhargava A."/>
            <person name="Sureshbabu K."/>
            <person name="Batra K."/>
            <person name="Sharma T.R."/>
            <person name="Mohapatra T."/>
            <person name="Singh N.K."/>
            <person name="Messing J."/>
            <person name="Nelson A.B."/>
            <person name="Fuks G."/>
            <person name="Kavchok S."/>
            <person name="Keizer G."/>
            <person name="Linton E."/>
            <person name="Llaca V."/>
            <person name="Song R."/>
            <person name="Tanyolac B."/>
            <person name="Young S."/>
            <person name="Ho-Il K."/>
            <person name="Hahn J.H."/>
            <person name="Sangsakoo G."/>
            <person name="Vanavichit A."/>
            <person name="de Mattos Luiz.A.T."/>
            <person name="Zimmer P.D."/>
            <person name="Malone G."/>
            <person name="Dellagostin O."/>
            <person name="de Oliveira A.C."/>
            <person name="Bevan M."/>
            <person name="Bancroft I."/>
            <person name="Minx P."/>
            <person name="Cordum H."/>
            <person name="Wilson R."/>
            <person name="Cheng Z."/>
            <person name="Jin W."/>
            <person name="Jiang J."/>
            <person name="Leong S.A."/>
            <person name="Iwama H."/>
            <person name="Gojobori T."/>
            <person name="Itoh T."/>
            <person name="Niimura Y."/>
            <person name="Fujii Y."/>
            <person name="Habara T."/>
            <person name="Sakai H."/>
            <person name="Sato Y."/>
            <person name="Wilson G."/>
            <person name="Kumar K."/>
            <person name="McCouch S."/>
            <person name="Juretic N."/>
            <person name="Hoen D."/>
            <person name="Wright S."/>
            <person name="Bruskiewich R."/>
            <person name="Bureau T."/>
            <person name="Miyao A."/>
            <person name="Hirochika H."/>
            <person name="Nishikawa T."/>
            <person name="Kadowaki K."/>
            <person name="Sugiura M."/>
            <person name="Burr B."/>
            <person name="Sasaki T."/>
        </authorList>
    </citation>
    <scope>NUCLEOTIDE SEQUENCE [LARGE SCALE GENOMIC DNA]</scope>
    <source>
        <strain evidence="2">cv. Nipponbare</strain>
    </source>
</reference>
<dbReference type="InterPro" id="IPR022142">
    <property type="entry name" value="DUF3673"/>
</dbReference>
<dbReference type="AlphaFoldDB" id="Q75LU2"/>
<name>Q75LU2_ORYSJ</name>
<dbReference type="EMBL" id="AC091302">
    <property type="protein sequence ID" value="AAR00624.1"/>
    <property type="molecule type" value="Genomic_DNA"/>
</dbReference>
<sequence length="212" mass="23390">MPPHRSKPHDIGGGGSGETMRVMRRHVSGQPPWRGRLQRTTTSKQAHEKMAPFLLGASGEAVICCRRADLELEGFALAGVGADGGGADGASGYIQKGGTMQGSNHVDMGKTKSNVEESIRPTDLGFQRTSFRHEDSGDWRRSWILQEGKKQRGRGLHSEDIITTPRRMGYVEDYKGYVEEESAHAQLVVVYANKKMVYTAKAQLPRDVRPNQ</sequence>
<protein>
    <submittedName>
        <fullName evidence="1">Uncharacterized protein</fullName>
    </submittedName>
</protein>
<dbReference type="Proteomes" id="UP000000763">
    <property type="component" value="Chromosome 3"/>
</dbReference>
<organism evidence="1 2">
    <name type="scientific">Oryza sativa subsp. japonica</name>
    <name type="common">Rice</name>
    <dbReference type="NCBI Taxonomy" id="39947"/>
    <lineage>
        <taxon>Eukaryota</taxon>
        <taxon>Viridiplantae</taxon>
        <taxon>Streptophyta</taxon>
        <taxon>Embryophyta</taxon>
        <taxon>Tracheophyta</taxon>
        <taxon>Spermatophyta</taxon>
        <taxon>Magnoliopsida</taxon>
        <taxon>Liliopsida</taxon>
        <taxon>Poales</taxon>
        <taxon>Poaceae</taxon>
        <taxon>BOP clade</taxon>
        <taxon>Oryzoideae</taxon>
        <taxon>Oryzeae</taxon>
        <taxon>Oryzinae</taxon>
        <taxon>Oryza</taxon>
        <taxon>Oryza sativa</taxon>
    </lineage>
</organism>
<accession>Q75LU2</accession>
<gene>
    <name evidence="1" type="primary">OSJNBb0015I21.6</name>
</gene>
<dbReference type="Pfam" id="PF12425">
    <property type="entry name" value="DUF3673"/>
    <property type="match status" value="1"/>
</dbReference>
<evidence type="ECO:0000313" key="2">
    <source>
        <dbReference type="Proteomes" id="UP000000763"/>
    </source>
</evidence>